<evidence type="ECO:0000256" key="1">
    <source>
        <dbReference type="ARBA" id="ARBA00004651"/>
    </source>
</evidence>
<name>A0A7X2ZWT3_9FLAO</name>
<dbReference type="HAMAP" id="MF_00454">
    <property type="entry name" value="FluC"/>
    <property type="match status" value="1"/>
</dbReference>
<keyword evidence="4 11" id="KW-0812">Transmembrane</keyword>
<keyword evidence="13" id="KW-1185">Reference proteome</keyword>
<evidence type="ECO:0000256" key="5">
    <source>
        <dbReference type="ARBA" id="ARBA00022989"/>
    </source>
</evidence>
<evidence type="ECO:0000256" key="7">
    <source>
        <dbReference type="ARBA" id="ARBA00023136"/>
    </source>
</evidence>
<dbReference type="NCBIfam" id="TIGR00494">
    <property type="entry name" value="crcB"/>
    <property type="match status" value="1"/>
</dbReference>
<organism evidence="12 13">
    <name type="scientific">Zobellia amurskyensis</name>
    <dbReference type="NCBI Taxonomy" id="248905"/>
    <lineage>
        <taxon>Bacteria</taxon>
        <taxon>Pseudomonadati</taxon>
        <taxon>Bacteroidota</taxon>
        <taxon>Flavobacteriia</taxon>
        <taxon>Flavobacteriales</taxon>
        <taxon>Flavobacteriaceae</taxon>
        <taxon>Zobellia</taxon>
    </lineage>
</organism>
<dbReference type="GO" id="GO:0046872">
    <property type="term" value="F:metal ion binding"/>
    <property type="evidence" value="ECO:0007669"/>
    <property type="project" value="UniProtKB-KW"/>
</dbReference>
<feature type="transmembrane region" description="Helical" evidence="11">
    <location>
        <begin position="96"/>
        <end position="119"/>
    </location>
</feature>
<evidence type="ECO:0000313" key="13">
    <source>
        <dbReference type="Proteomes" id="UP000540519"/>
    </source>
</evidence>
<keyword evidence="7 11" id="KW-0472">Membrane</keyword>
<keyword evidence="11" id="KW-0479">Metal-binding</keyword>
<dbReference type="PANTHER" id="PTHR28259">
    <property type="entry name" value="FLUORIDE EXPORT PROTEIN 1-RELATED"/>
    <property type="match status" value="1"/>
</dbReference>
<accession>A0A7X2ZWT3</accession>
<dbReference type="GO" id="GO:0005886">
    <property type="term" value="C:plasma membrane"/>
    <property type="evidence" value="ECO:0007669"/>
    <property type="project" value="UniProtKB-SubCell"/>
</dbReference>
<evidence type="ECO:0000256" key="2">
    <source>
        <dbReference type="ARBA" id="ARBA00022475"/>
    </source>
</evidence>
<dbReference type="RefSeq" id="WP_155601049.1">
    <property type="nucleotide sequence ID" value="NZ_RCNR01000055.1"/>
</dbReference>
<dbReference type="AlphaFoldDB" id="A0A7X2ZWT3"/>
<comment type="function">
    <text evidence="11">Fluoride-specific ion channel. Important for reducing fluoride concentration in the cell, thus reducing its toxicity.</text>
</comment>
<comment type="subcellular location">
    <subcellularLocation>
        <location evidence="1 11">Cell membrane</location>
        <topology evidence="1 11">Multi-pass membrane protein</topology>
    </subcellularLocation>
</comment>
<feature type="binding site" evidence="11">
    <location>
        <position position="74"/>
    </location>
    <ligand>
        <name>Na(+)</name>
        <dbReference type="ChEBI" id="CHEBI:29101"/>
        <note>structural</note>
    </ligand>
</feature>
<proteinExistence type="inferred from homology"/>
<keyword evidence="8 11" id="KW-0407">Ion channel</keyword>
<sequence>MKQLLLVFFGGGIGSILRYLVSKSLNNHFQHFFLGTFLVNIIGCLLIGLVLGLSLKTNYLSPNQTLLLATGFCGGFTTFSTFAFEKHSLLTSGELVHFSIYLIASIVVGIAAVSFGLWLSKML</sequence>
<feature type="transmembrane region" description="Helical" evidence="11">
    <location>
        <begin position="65"/>
        <end position="84"/>
    </location>
</feature>
<dbReference type="GO" id="GO:0140114">
    <property type="term" value="P:cellular detoxification of fluoride"/>
    <property type="evidence" value="ECO:0007669"/>
    <property type="project" value="UniProtKB-UniRule"/>
</dbReference>
<feature type="binding site" evidence="11">
    <location>
        <position position="77"/>
    </location>
    <ligand>
        <name>Na(+)</name>
        <dbReference type="ChEBI" id="CHEBI:29101"/>
        <note>structural</note>
    </ligand>
</feature>
<keyword evidence="2 11" id="KW-1003">Cell membrane</keyword>
<reference evidence="12 13" key="1">
    <citation type="journal article" date="2019" name="Mar. Drugs">
        <title>Comparative Genomics and CAZyme Genome Repertoires of Marine Zobellia amurskyensis KMM 3526(T) and Zobellia laminariae KMM 3676(T).</title>
        <authorList>
            <person name="Chernysheva N."/>
            <person name="Bystritskaya E."/>
            <person name="Stenkova A."/>
            <person name="Golovkin I."/>
            <person name="Nedashkovskaya O."/>
            <person name="Isaeva M."/>
        </authorList>
    </citation>
    <scope>NUCLEOTIDE SEQUENCE [LARGE SCALE GENOMIC DNA]</scope>
    <source>
        <strain evidence="12 13">KMM 3526</strain>
    </source>
</reference>
<dbReference type="PANTHER" id="PTHR28259:SF1">
    <property type="entry name" value="FLUORIDE EXPORT PROTEIN 1-RELATED"/>
    <property type="match status" value="1"/>
</dbReference>
<dbReference type="OrthoDB" id="9815830at2"/>
<evidence type="ECO:0000313" key="12">
    <source>
        <dbReference type="EMBL" id="MUH37858.1"/>
    </source>
</evidence>
<keyword evidence="11" id="KW-0915">Sodium</keyword>
<keyword evidence="5 11" id="KW-1133">Transmembrane helix</keyword>
<gene>
    <name evidence="11 12" type="primary">crcB</name>
    <name evidence="11" type="synonym">fluC</name>
    <name evidence="12" type="ORF">D9O36_18550</name>
</gene>
<evidence type="ECO:0000256" key="10">
    <source>
        <dbReference type="ARBA" id="ARBA00035585"/>
    </source>
</evidence>
<dbReference type="InterPro" id="IPR003691">
    <property type="entry name" value="FluC"/>
</dbReference>
<keyword evidence="3" id="KW-0997">Cell inner membrane</keyword>
<dbReference type="Proteomes" id="UP000540519">
    <property type="component" value="Unassembled WGS sequence"/>
</dbReference>
<evidence type="ECO:0000256" key="9">
    <source>
        <dbReference type="ARBA" id="ARBA00035120"/>
    </source>
</evidence>
<dbReference type="EMBL" id="RCNR01000055">
    <property type="protein sequence ID" value="MUH37858.1"/>
    <property type="molecule type" value="Genomic_DNA"/>
</dbReference>
<dbReference type="Pfam" id="PF02537">
    <property type="entry name" value="CRCB"/>
    <property type="match status" value="1"/>
</dbReference>
<evidence type="ECO:0000256" key="3">
    <source>
        <dbReference type="ARBA" id="ARBA00022519"/>
    </source>
</evidence>
<comment type="caution">
    <text evidence="12">The sequence shown here is derived from an EMBL/GenBank/DDBJ whole genome shotgun (WGS) entry which is preliminary data.</text>
</comment>
<evidence type="ECO:0000256" key="6">
    <source>
        <dbReference type="ARBA" id="ARBA00023065"/>
    </source>
</evidence>
<keyword evidence="11" id="KW-0813">Transport</keyword>
<evidence type="ECO:0000256" key="8">
    <source>
        <dbReference type="ARBA" id="ARBA00023303"/>
    </source>
</evidence>
<feature type="transmembrane region" description="Helical" evidence="11">
    <location>
        <begin position="32"/>
        <end position="53"/>
    </location>
</feature>
<keyword evidence="6 11" id="KW-0406">Ion transport</keyword>
<evidence type="ECO:0000256" key="11">
    <source>
        <dbReference type="HAMAP-Rule" id="MF_00454"/>
    </source>
</evidence>
<comment type="catalytic activity">
    <reaction evidence="10">
        <text>fluoride(in) = fluoride(out)</text>
        <dbReference type="Rhea" id="RHEA:76159"/>
        <dbReference type="ChEBI" id="CHEBI:17051"/>
    </reaction>
    <physiologicalReaction direction="left-to-right" evidence="10">
        <dbReference type="Rhea" id="RHEA:76160"/>
    </physiologicalReaction>
</comment>
<comment type="activity regulation">
    <text evidence="11">Na(+) is not transported, but it plays an essential structural role and its presence is essential for fluoride channel function.</text>
</comment>
<dbReference type="GO" id="GO:0062054">
    <property type="term" value="F:fluoride channel activity"/>
    <property type="evidence" value="ECO:0007669"/>
    <property type="project" value="UniProtKB-UniRule"/>
</dbReference>
<evidence type="ECO:0000256" key="4">
    <source>
        <dbReference type="ARBA" id="ARBA00022692"/>
    </source>
</evidence>
<comment type="similarity">
    <text evidence="9 11">Belongs to the fluoride channel Fluc/FEX (TC 1.A.43) family.</text>
</comment>
<protein>
    <recommendedName>
        <fullName evidence="11">Fluoride-specific ion channel FluC</fullName>
    </recommendedName>
</protein>